<proteinExistence type="predicted"/>
<evidence type="ECO:0000313" key="2">
    <source>
        <dbReference type="Proteomes" id="UP000027195"/>
    </source>
</evidence>
<name>A0A067M1L4_BOTB1</name>
<accession>A0A067M1L4</accession>
<dbReference type="HOGENOM" id="CLU_117772_0_0_1"/>
<dbReference type="OrthoDB" id="3334523at2759"/>
<protein>
    <submittedName>
        <fullName evidence="1">Uncharacterized protein</fullName>
    </submittedName>
</protein>
<dbReference type="Proteomes" id="UP000027195">
    <property type="component" value="Unassembled WGS sequence"/>
</dbReference>
<keyword evidence="2" id="KW-1185">Reference proteome</keyword>
<reference evidence="2" key="1">
    <citation type="journal article" date="2014" name="Proc. Natl. Acad. Sci. U.S.A.">
        <title>Extensive sampling of basidiomycete genomes demonstrates inadequacy of the white-rot/brown-rot paradigm for wood decay fungi.</title>
        <authorList>
            <person name="Riley R."/>
            <person name="Salamov A.A."/>
            <person name="Brown D.W."/>
            <person name="Nagy L.G."/>
            <person name="Floudas D."/>
            <person name="Held B.W."/>
            <person name="Levasseur A."/>
            <person name="Lombard V."/>
            <person name="Morin E."/>
            <person name="Otillar R."/>
            <person name="Lindquist E.A."/>
            <person name="Sun H."/>
            <person name="LaButti K.M."/>
            <person name="Schmutz J."/>
            <person name="Jabbour D."/>
            <person name="Luo H."/>
            <person name="Baker S.E."/>
            <person name="Pisabarro A.G."/>
            <person name="Walton J.D."/>
            <person name="Blanchette R.A."/>
            <person name="Henrissat B."/>
            <person name="Martin F."/>
            <person name="Cullen D."/>
            <person name="Hibbett D.S."/>
            <person name="Grigoriev I.V."/>
        </authorList>
    </citation>
    <scope>NUCLEOTIDE SEQUENCE [LARGE SCALE GENOMIC DNA]</scope>
    <source>
        <strain evidence="2">FD-172 SS1</strain>
    </source>
</reference>
<sequence length="152" mass="17329">MPVNKGDILLVPSAVSDENRIHVQWQQSLQNKEADYISVITRNKSQGEESVILFVQADWFNDQHLGAKGEHDYYEVKIDEKFQYGQKNSKGDNRWVVLHDHSRKPYQHRFVESLFSKAGTFAGKVAALAGFPIVDKVIPSLKGLLGDYLHNF</sequence>
<dbReference type="InParanoid" id="A0A067M1L4"/>
<evidence type="ECO:0000313" key="1">
    <source>
        <dbReference type="EMBL" id="KDQ09653.1"/>
    </source>
</evidence>
<gene>
    <name evidence="1" type="ORF">BOTBODRAFT_36883</name>
</gene>
<organism evidence="1 2">
    <name type="scientific">Botryobasidium botryosum (strain FD-172 SS1)</name>
    <dbReference type="NCBI Taxonomy" id="930990"/>
    <lineage>
        <taxon>Eukaryota</taxon>
        <taxon>Fungi</taxon>
        <taxon>Dikarya</taxon>
        <taxon>Basidiomycota</taxon>
        <taxon>Agaricomycotina</taxon>
        <taxon>Agaricomycetes</taxon>
        <taxon>Cantharellales</taxon>
        <taxon>Botryobasidiaceae</taxon>
        <taxon>Botryobasidium</taxon>
    </lineage>
</organism>
<dbReference type="AlphaFoldDB" id="A0A067M1L4"/>
<dbReference type="EMBL" id="KL198076">
    <property type="protein sequence ID" value="KDQ09653.1"/>
    <property type="molecule type" value="Genomic_DNA"/>
</dbReference>